<dbReference type="GO" id="GO:0005524">
    <property type="term" value="F:ATP binding"/>
    <property type="evidence" value="ECO:0007669"/>
    <property type="project" value="UniProtKB-KW"/>
</dbReference>
<dbReference type="EMBL" id="MIGZ01000011">
    <property type="protein sequence ID" value="ODQ95877.1"/>
    <property type="molecule type" value="Genomic_DNA"/>
</dbReference>
<dbReference type="InterPro" id="IPR041664">
    <property type="entry name" value="AAA_16"/>
</dbReference>
<dbReference type="InterPro" id="IPR027417">
    <property type="entry name" value="P-loop_NTPase"/>
</dbReference>
<dbReference type="Pfam" id="PF13191">
    <property type="entry name" value="AAA_16"/>
    <property type="match status" value="1"/>
</dbReference>
<protein>
    <submittedName>
        <fullName evidence="4">LuxR family transcriptional regulator</fullName>
    </submittedName>
</protein>
<name>A0A1E3S2R0_9MYCO</name>
<dbReference type="Pfam" id="PF00196">
    <property type="entry name" value="GerE"/>
    <property type="match status" value="1"/>
</dbReference>
<dbReference type="SUPFAM" id="SSF52540">
    <property type="entry name" value="P-loop containing nucleoside triphosphate hydrolases"/>
    <property type="match status" value="1"/>
</dbReference>
<feature type="domain" description="HTH luxR-type" evidence="3">
    <location>
        <begin position="846"/>
        <end position="911"/>
    </location>
</feature>
<organism evidence="4 5">
    <name type="scientific">Mycolicibacterium holsaticum</name>
    <dbReference type="NCBI Taxonomy" id="152142"/>
    <lineage>
        <taxon>Bacteria</taxon>
        <taxon>Bacillati</taxon>
        <taxon>Actinomycetota</taxon>
        <taxon>Actinomycetes</taxon>
        <taxon>Mycobacteriales</taxon>
        <taxon>Mycobacteriaceae</taxon>
        <taxon>Mycolicibacterium</taxon>
    </lineage>
</organism>
<keyword evidence="1" id="KW-0547">Nucleotide-binding</keyword>
<evidence type="ECO:0000313" key="5">
    <source>
        <dbReference type="Proteomes" id="UP000094243"/>
    </source>
</evidence>
<keyword evidence="5" id="KW-1185">Reference proteome</keyword>
<evidence type="ECO:0000256" key="1">
    <source>
        <dbReference type="ARBA" id="ARBA00022741"/>
    </source>
</evidence>
<dbReference type="Proteomes" id="UP000094243">
    <property type="component" value="Unassembled WGS sequence"/>
</dbReference>
<gene>
    <name evidence="4" type="ORF">BHQ17_03460</name>
</gene>
<dbReference type="InterPro" id="IPR016032">
    <property type="entry name" value="Sig_transdc_resp-reg_C-effctor"/>
</dbReference>
<proteinExistence type="predicted"/>
<evidence type="ECO:0000259" key="3">
    <source>
        <dbReference type="PROSITE" id="PS50043"/>
    </source>
</evidence>
<dbReference type="InterPro" id="IPR000792">
    <property type="entry name" value="Tscrpt_reg_LuxR_C"/>
</dbReference>
<dbReference type="SMART" id="SM00421">
    <property type="entry name" value="HTH_LUXR"/>
    <property type="match status" value="1"/>
</dbReference>
<dbReference type="PROSITE" id="PS50043">
    <property type="entry name" value="HTH_LUXR_2"/>
    <property type="match status" value="1"/>
</dbReference>
<accession>A0A1E3S2R0</accession>
<dbReference type="GO" id="GO:0003677">
    <property type="term" value="F:DNA binding"/>
    <property type="evidence" value="ECO:0007669"/>
    <property type="project" value="InterPro"/>
</dbReference>
<dbReference type="SUPFAM" id="SSF46894">
    <property type="entry name" value="C-terminal effector domain of the bipartite response regulators"/>
    <property type="match status" value="1"/>
</dbReference>
<evidence type="ECO:0000256" key="2">
    <source>
        <dbReference type="ARBA" id="ARBA00022840"/>
    </source>
</evidence>
<comment type="caution">
    <text evidence="4">The sequence shown here is derived from an EMBL/GenBank/DDBJ whole genome shotgun (WGS) entry which is preliminary data.</text>
</comment>
<dbReference type="Gene3D" id="1.25.40.10">
    <property type="entry name" value="Tetratricopeptide repeat domain"/>
    <property type="match status" value="2"/>
</dbReference>
<dbReference type="AlphaFoldDB" id="A0A1E3S2R0"/>
<dbReference type="InterPro" id="IPR011990">
    <property type="entry name" value="TPR-like_helical_dom_sf"/>
</dbReference>
<dbReference type="InterPro" id="IPR036388">
    <property type="entry name" value="WH-like_DNA-bd_sf"/>
</dbReference>
<dbReference type="Gene3D" id="1.10.10.10">
    <property type="entry name" value="Winged helix-like DNA-binding domain superfamily/Winged helix DNA-binding domain"/>
    <property type="match status" value="1"/>
</dbReference>
<dbReference type="GO" id="GO:0006355">
    <property type="term" value="P:regulation of DNA-templated transcription"/>
    <property type="evidence" value="ECO:0007669"/>
    <property type="project" value="InterPro"/>
</dbReference>
<dbReference type="PANTHER" id="PTHR16305">
    <property type="entry name" value="TESTICULAR SOLUBLE ADENYLYL CYCLASE"/>
    <property type="match status" value="1"/>
</dbReference>
<dbReference type="GO" id="GO:0004016">
    <property type="term" value="F:adenylate cyclase activity"/>
    <property type="evidence" value="ECO:0007669"/>
    <property type="project" value="TreeGrafter"/>
</dbReference>
<sequence>MDVVGRSAELATIAAFCSAVDSWPAGLLLDGEAGIGKTTLWLTALQEARTNGYHVLSARAWQAESVLAYGAVADLLSGIDPALLSALPDVQRVAVDRVLFRGSGVGPDTDQHVAAAALLSAIAALAAQAPVVVGIDDLQWLDSSSRAVIAFVARRLRGRVALIATERTTSESAGTVPWLHLPRPEALTTVRMRPLSLGGLHQLVSSRLGRSLPRPTMVRLADVSGGNPFYALEMARGLDTGTDLPGTLADVVRLRLADLDGETRDALLAAASTADPTVDLLARATGTTADQMLVQLEEAESRGIVDIVGNRVRYTHPLLARGVYADAKPARRRRIHRALADVVEHLELKARHLALASSRHDPEILQALDAAADAARARGAPATAAELLDMAIKLGGDAPIRRLRSAEHHLRAGDADQALAVLEPAIDKLRPGMVRALALNLLAGIWVYRRGFTAAAEVLVKAVHDAEDTPPVLAQTLLLLSFAQANSGNYGEALRNAEKSVEYAEELGIGVLTSQALADQQLLSALTGNGFDESVLRRALELADPDVDVPIPFRASSAAAQLLSWAGRPDEAYEHIEALWRRCTDTGADSDMLFISVWGTLINVWRGDFVKGAETADIAMVCAEQMGGDHGLVIALTVRGLLSAYTGRVEQARADAHAAIEAAERFEAPLLADWPMTTLGFLAVSLGDPEQALKDLQPLISGFDQLLCTEIIKAAFVPDVVEAMVALGRQRDAEHMVEALERDGARLDRPWMLAIGGRCRAMVLGADGDVEAAERVALSAMKQHDRLAMPFERARTQLLLGQLQRRRRQKRTAATTLEDALAAFEALGAPLWVERARVELARTNVGANRTVDLTPAEQRVAELAASGMSNRDIAAKLFISVKTVEANLTQIYRKLGVRSRAALGRSLAPPP</sequence>
<reference evidence="5" key="1">
    <citation type="submission" date="2016-09" db="EMBL/GenBank/DDBJ databases">
        <authorList>
            <person name="Greninger A.L."/>
            <person name="Jerome K.R."/>
            <person name="Mcnair B."/>
            <person name="Wallis C."/>
            <person name="Fang F."/>
        </authorList>
    </citation>
    <scope>NUCLEOTIDE SEQUENCE [LARGE SCALE GENOMIC DNA]</scope>
    <source>
        <strain evidence="5">M7</strain>
    </source>
</reference>
<dbReference type="CDD" id="cd06170">
    <property type="entry name" value="LuxR_C_like"/>
    <property type="match status" value="1"/>
</dbReference>
<dbReference type="SUPFAM" id="SSF48452">
    <property type="entry name" value="TPR-like"/>
    <property type="match status" value="2"/>
</dbReference>
<dbReference type="GO" id="GO:0005737">
    <property type="term" value="C:cytoplasm"/>
    <property type="evidence" value="ECO:0007669"/>
    <property type="project" value="TreeGrafter"/>
</dbReference>
<dbReference type="PANTHER" id="PTHR16305:SF35">
    <property type="entry name" value="TRANSCRIPTIONAL ACTIVATOR DOMAIN"/>
    <property type="match status" value="1"/>
</dbReference>
<evidence type="ECO:0000313" key="4">
    <source>
        <dbReference type="EMBL" id="ODQ95877.1"/>
    </source>
</evidence>
<keyword evidence="2" id="KW-0067">ATP-binding</keyword>
<dbReference type="PRINTS" id="PR00038">
    <property type="entry name" value="HTHLUXR"/>
</dbReference>